<keyword evidence="1" id="KW-1133">Transmembrane helix</keyword>
<comment type="caution">
    <text evidence="2">The sequence shown here is derived from an EMBL/GenBank/DDBJ whole genome shotgun (WGS) entry which is preliminary data.</text>
</comment>
<protein>
    <recommendedName>
        <fullName evidence="4">Holin</fullName>
    </recommendedName>
</protein>
<evidence type="ECO:0000256" key="1">
    <source>
        <dbReference type="SAM" id="Phobius"/>
    </source>
</evidence>
<organism evidence="2 3">
    <name type="scientific">Aequorivita aurantiaca</name>
    <dbReference type="NCBI Taxonomy" id="3053356"/>
    <lineage>
        <taxon>Bacteria</taxon>
        <taxon>Pseudomonadati</taxon>
        <taxon>Bacteroidota</taxon>
        <taxon>Flavobacteriia</taxon>
        <taxon>Flavobacteriales</taxon>
        <taxon>Flavobacteriaceae</taxon>
        <taxon>Aequorivita</taxon>
    </lineage>
</organism>
<name>A0ABT8DJC3_9FLAO</name>
<dbReference type="RefSeq" id="WP_290255218.1">
    <property type="nucleotide sequence ID" value="NZ_JAUGQQ010000009.1"/>
</dbReference>
<accession>A0ABT8DJC3</accession>
<evidence type="ECO:0000313" key="3">
    <source>
        <dbReference type="Proteomes" id="UP001244787"/>
    </source>
</evidence>
<gene>
    <name evidence="2" type="ORF">QRD02_12100</name>
</gene>
<keyword evidence="1" id="KW-0812">Transmembrane</keyword>
<evidence type="ECO:0008006" key="4">
    <source>
        <dbReference type="Google" id="ProtNLM"/>
    </source>
</evidence>
<keyword evidence="3" id="KW-1185">Reference proteome</keyword>
<keyword evidence="1" id="KW-0472">Membrane</keyword>
<dbReference type="EMBL" id="JAUGQQ010000009">
    <property type="protein sequence ID" value="MDN3725128.1"/>
    <property type="molecule type" value="Genomic_DNA"/>
</dbReference>
<reference evidence="2 3" key="1">
    <citation type="submission" date="2023-06" db="EMBL/GenBank/DDBJ databases">
        <authorList>
            <person name="Ye Y.-Q."/>
            <person name="Du Z.-J."/>
        </authorList>
    </citation>
    <scope>NUCLEOTIDE SEQUENCE [LARGE SCALE GENOMIC DNA]</scope>
    <source>
        <strain evidence="2 3">SDUM287046</strain>
    </source>
</reference>
<dbReference type="Proteomes" id="UP001244787">
    <property type="component" value="Unassembled WGS sequence"/>
</dbReference>
<evidence type="ECO:0000313" key="2">
    <source>
        <dbReference type="EMBL" id="MDN3725128.1"/>
    </source>
</evidence>
<proteinExistence type="predicted"/>
<sequence>MDNYKLSIYGGTIFGLMPNLPVENIIVTIYMAVLGTLTSFLVTVLLKWAGGFGDRGGKE</sequence>
<feature type="transmembrane region" description="Helical" evidence="1">
    <location>
        <begin position="25"/>
        <end position="46"/>
    </location>
</feature>